<dbReference type="Pfam" id="PF24981">
    <property type="entry name" value="Beta-prop_ATRN-LZTR1"/>
    <property type="match status" value="1"/>
</dbReference>
<keyword evidence="1" id="KW-0880">Kelch repeat</keyword>
<comment type="caution">
    <text evidence="4">The sequence shown here is derived from an EMBL/GenBank/DDBJ whole genome shotgun (WGS) entry which is preliminary data.</text>
</comment>
<gene>
    <name evidence="4" type="primary">KLHDC4</name>
    <name evidence="4" type="ORF">SNAT2548_LOCUS27757</name>
</gene>
<proteinExistence type="predicted"/>
<organism evidence="4 5">
    <name type="scientific">Symbiodinium natans</name>
    <dbReference type="NCBI Taxonomy" id="878477"/>
    <lineage>
        <taxon>Eukaryota</taxon>
        <taxon>Sar</taxon>
        <taxon>Alveolata</taxon>
        <taxon>Dinophyceae</taxon>
        <taxon>Suessiales</taxon>
        <taxon>Symbiodiniaceae</taxon>
        <taxon>Symbiodinium</taxon>
    </lineage>
</organism>
<protein>
    <submittedName>
        <fullName evidence="4">KLHDC4 protein</fullName>
    </submittedName>
</protein>
<keyword evidence="2" id="KW-0677">Repeat</keyword>
<name>A0A812SUP0_9DINO</name>
<dbReference type="AlphaFoldDB" id="A0A812SUP0"/>
<dbReference type="Proteomes" id="UP000604046">
    <property type="component" value="Unassembled WGS sequence"/>
</dbReference>
<evidence type="ECO:0000313" key="5">
    <source>
        <dbReference type="Proteomes" id="UP000604046"/>
    </source>
</evidence>
<dbReference type="PANTHER" id="PTHR46093:SF18">
    <property type="entry name" value="FIBRONECTIN TYPE-III DOMAIN-CONTAINING PROTEIN"/>
    <property type="match status" value="1"/>
</dbReference>
<dbReference type="Pfam" id="PF24681">
    <property type="entry name" value="Kelch_KLHDC2_KLHL20_DRC7"/>
    <property type="match status" value="1"/>
</dbReference>
<feature type="domain" description="Attractin/MKLN-like beta-propeller" evidence="3">
    <location>
        <begin position="9"/>
        <end position="175"/>
    </location>
</feature>
<dbReference type="InterPro" id="IPR015915">
    <property type="entry name" value="Kelch-typ_b-propeller"/>
</dbReference>
<dbReference type="OrthoDB" id="45365at2759"/>
<accession>A0A812SUP0</accession>
<evidence type="ECO:0000256" key="2">
    <source>
        <dbReference type="ARBA" id="ARBA00022737"/>
    </source>
</evidence>
<evidence type="ECO:0000259" key="3">
    <source>
        <dbReference type="Pfam" id="PF24981"/>
    </source>
</evidence>
<dbReference type="Gene3D" id="2.120.10.80">
    <property type="entry name" value="Kelch-type beta propeller"/>
    <property type="match status" value="3"/>
</dbReference>
<keyword evidence="5" id="KW-1185">Reference proteome</keyword>
<reference evidence="4" key="1">
    <citation type="submission" date="2021-02" db="EMBL/GenBank/DDBJ databases">
        <authorList>
            <person name="Dougan E. K."/>
            <person name="Rhodes N."/>
            <person name="Thang M."/>
            <person name="Chan C."/>
        </authorList>
    </citation>
    <scope>NUCLEOTIDE SEQUENCE</scope>
</reference>
<evidence type="ECO:0000313" key="4">
    <source>
        <dbReference type="EMBL" id="CAE7495517.1"/>
    </source>
</evidence>
<dbReference type="EMBL" id="CAJNDS010002487">
    <property type="protein sequence ID" value="CAE7495517.1"/>
    <property type="molecule type" value="Genomic_DNA"/>
</dbReference>
<dbReference type="PANTHER" id="PTHR46093">
    <property type="entry name" value="ACYL-COA-BINDING DOMAIN-CONTAINING PROTEIN 5"/>
    <property type="match status" value="1"/>
</dbReference>
<sequence>MAVEVGRRRRHLHKLEMLGNTDAMLVYGGTLSSTGATTSNSWMYNTTANTWTDTTAIFTQTVTLFARQDHEALWIEQDQCMLVYGKDNPADIAPVQCLDPFVDKAWSEWWPSGVVVPDVRGHTLVFNTEHKCALLFGGWKDSSATNLYGTLWCYTLTGSTTTSTTTTATATVVTSTSTTTTATFTTTQQVENTWFHLEPIGRGPVGREMFSIVLRESDGVVLVFGGSVFVWDPVTGTQNTTYYDDLWMYSTQGNFWSTKTSRPMPSSGHSAVLSPDGHCMLVYGGQVAEENLSQTLWCYNMTADTWQDTGAANSPAARLGHTAVMANDNCMYVFAGYLSRGNYTGPGTEVVLANDWQCYNVQTNAWTEITPTGDVPLEPRYFHTAVLVQDCIYIFGGYNASYGILSELGCFNITRRDYTLLEDPGTARTSHGAAWAPSFDCMIVWGGLGAPSAYGGFMAVNDGSTVQSYNYKEGVWERRDVTSQSPYPRAGVRAVYVPQWDAQLFFGGGACSGSQCEGMKLTSGFSCPGQLGLKCLQQEARGAFSQTLSPGLWVKGVWATGPSREPYVNRLQLNRRGAAEGFQV</sequence>
<evidence type="ECO:0000256" key="1">
    <source>
        <dbReference type="ARBA" id="ARBA00022441"/>
    </source>
</evidence>
<dbReference type="SUPFAM" id="SSF117281">
    <property type="entry name" value="Kelch motif"/>
    <property type="match status" value="2"/>
</dbReference>
<dbReference type="InterPro" id="IPR056737">
    <property type="entry name" value="Beta-prop_ATRN-MKLN-like"/>
</dbReference>